<feature type="domain" description="TATA box binding protein associated factor (TAF) histone-like fold" evidence="8">
    <location>
        <begin position="55"/>
        <end position="115"/>
    </location>
</feature>
<evidence type="ECO:0000256" key="6">
    <source>
        <dbReference type="ARBA" id="ARBA00040091"/>
    </source>
</evidence>
<dbReference type="Gene3D" id="1.10.20.10">
    <property type="entry name" value="Histone, subunit A"/>
    <property type="match status" value="1"/>
</dbReference>
<evidence type="ECO:0000256" key="1">
    <source>
        <dbReference type="ARBA" id="ARBA00004123"/>
    </source>
</evidence>
<reference evidence="9" key="1">
    <citation type="submission" date="2022-01" db="EMBL/GenBank/DDBJ databases">
        <authorList>
            <person name="King R."/>
        </authorList>
    </citation>
    <scope>NUCLEOTIDE SEQUENCE</scope>
</reference>
<feature type="compositionally biased region" description="Polar residues" evidence="7">
    <location>
        <begin position="31"/>
        <end position="43"/>
    </location>
</feature>
<reference evidence="9" key="2">
    <citation type="submission" date="2022-10" db="EMBL/GenBank/DDBJ databases">
        <authorList>
            <consortium name="ENA_rothamsted_submissions"/>
            <consortium name="culmorum"/>
            <person name="King R."/>
        </authorList>
    </citation>
    <scope>NUCLEOTIDE SEQUENCE</scope>
</reference>
<evidence type="ECO:0000313" key="10">
    <source>
        <dbReference type="Proteomes" id="UP001153737"/>
    </source>
</evidence>
<dbReference type="CDD" id="cd22932">
    <property type="entry name" value="HFD_TAF6L"/>
    <property type="match status" value="1"/>
</dbReference>
<dbReference type="InterPro" id="IPR037796">
    <property type="entry name" value="TAF6"/>
</dbReference>
<dbReference type="InterPro" id="IPR004823">
    <property type="entry name" value="TAF_TATA-bd_Histone-like_dom"/>
</dbReference>
<proteinExistence type="inferred from homology"/>
<evidence type="ECO:0000256" key="4">
    <source>
        <dbReference type="ARBA" id="ARBA00023163"/>
    </source>
</evidence>
<dbReference type="GO" id="GO:0046982">
    <property type="term" value="F:protein heterodimerization activity"/>
    <property type="evidence" value="ECO:0007669"/>
    <property type="project" value="InterPro"/>
</dbReference>
<comment type="similarity">
    <text evidence="2">Belongs to the TAF6 family.</text>
</comment>
<dbReference type="AlphaFoldDB" id="A0A9P0DNK2"/>
<dbReference type="GO" id="GO:0000124">
    <property type="term" value="C:SAGA complex"/>
    <property type="evidence" value="ECO:0007669"/>
    <property type="project" value="InterPro"/>
</dbReference>
<dbReference type="PANTHER" id="PTHR10221">
    <property type="entry name" value="TRANSCRIPTION INITIATION FACTOR TFIID SUBUNIT 6"/>
    <property type="match status" value="1"/>
</dbReference>
<dbReference type="InterPro" id="IPR009072">
    <property type="entry name" value="Histone-fold"/>
</dbReference>
<keyword evidence="5" id="KW-0539">Nucleus</keyword>
<evidence type="ECO:0000256" key="3">
    <source>
        <dbReference type="ARBA" id="ARBA00023015"/>
    </source>
</evidence>
<keyword evidence="3" id="KW-0805">Transcription regulation</keyword>
<dbReference type="GO" id="GO:0046695">
    <property type="term" value="C:SLIK (SAGA-like) complex"/>
    <property type="evidence" value="ECO:0007669"/>
    <property type="project" value="InterPro"/>
</dbReference>
<evidence type="ECO:0000256" key="2">
    <source>
        <dbReference type="ARBA" id="ARBA00007688"/>
    </source>
</evidence>
<feature type="compositionally biased region" description="Polar residues" evidence="7">
    <location>
        <begin position="1"/>
        <end position="16"/>
    </location>
</feature>
<dbReference type="GO" id="GO:0003713">
    <property type="term" value="F:transcription coactivator activity"/>
    <property type="evidence" value="ECO:0007669"/>
    <property type="project" value="TreeGrafter"/>
</dbReference>
<dbReference type="Pfam" id="PF02969">
    <property type="entry name" value="TAF"/>
    <property type="match status" value="1"/>
</dbReference>
<evidence type="ECO:0000313" key="9">
    <source>
        <dbReference type="EMBL" id="CAH1174290.1"/>
    </source>
</evidence>
<comment type="subcellular location">
    <subcellularLocation>
        <location evidence="1">Nucleus</location>
    </subcellularLocation>
</comment>
<dbReference type="GO" id="GO:0016251">
    <property type="term" value="F:RNA polymerase II general transcription initiation factor activity"/>
    <property type="evidence" value="ECO:0007669"/>
    <property type="project" value="InterPro"/>
</dbReference>
<dbReference type="EMBL" id="OU896712">
    <property type="protein sequence ID" value="CAH1174290.1"/>
    <property type="molecule type" value="Genomic_DNA"/>
</dbReference>
<name>A0A9P0DNK2_PHACE</name>
<dbReference type="Proteomes" id="UP001153737">
    <property type="component" value="Chromosome 6"/>
</dbReference>
<feature type="region of interest" description="Disordered" evidence="7">
    <location>
        <begin position="1"/>
        <end position="51"/>
    </location>
</feature>
<gene>
    <name evidence="9" type="ORF">PHAECO_LOCUS10494</name>
</gene>
<dbReference type="OrthoDB" id="6621890at2759"/>
<accession>A0A9P0DNK2</accession>
<protein>
    <recommendedName>
        <fullName evidence="6">Transcription initiation factor TFIID subunit 6</fullName>
    </recommendedName>
</protein>
<evidence type="ECO:0000256" key="5">
    <source>
        <dbReference type="ARBA" id="ARBA00023242"/>
    </source>
</evidence>
<sequence length="509" mass="58515">MKSTQVDKLVSSNNTQRLRKNSKDREKRKSQTGSSENNSNDKNSPTKDAKQYAGISSESIFTYAEQSSYEHLSDEVCDTLAEDINYKLRYIIHDALTKARLCGRDAISSTDIEETFKNLSIEKVYGAPNAPNWVHSGDFGDQSFLYLNDTKVNLIEIAENESAYCQHKSISLTKKWLPDPELLQPSQLLKNYFTTICHTVISEDVELRQMALRDISENPRIGPIIEWFYHFAYFLLIKNVTYDCLTDYALDLVETLENSPLGFSNVSEVQIKLLVRLLLQRLLLFHTSKDVLKNMCSVLAVICLRAPLRHMAIAKISQKLRGIEGERMLAILTTIYYLGIDAVREVFLPNIKYFLEAVVEKYDPDLVYVTLAIYGLLCKADYNDNYIHKHFDEAVGNSLVMFWKPIYSKIDKEKLEVNFIGMKTQLIKTRRKLDCWVNLPHAESFVDEVFDIPKHECRVRTIILENCVASKGSINESFVTVGKTDLLFNKKKYRAPTKCCDHSFLSYNF</sequence>
<keyword evidence="10" id="KW-1185">Reference proteome</keyword>
<dbReference type="GO" id="GO:0051123">
    <property type="term" value="P:RNA polymerase II preinitiation complex assembly"/>
    <property type="evidence" value="ECO:0007669"/>
    <property type="project" value="TreeGrafter"/>
</dbReference>
<organism evidence="9 10">
    <name type="scientific">Phaedon cochleariae</name>
    <name type="common">Mustard beetle</name>
    <dbReference type="NCBI Taxonomy" id="80249"/>
    <lineage>
        <taxon>Eukaryota</taxon>
        <taxon>Metazoa</taxon>
        <taxon>Ecdysozoa</taxon>
        <taxon>Arthropoda</taxon>
        <taxon>Hexapoda</taxon>
        <taxon>Insecta</taxon>
        <taxon>Pterygota</taxon>
        <taxon>Neoptera</taxon>
        <taxon>Endopterygota</taxon>
        <taxon>Coleoptera</taxon>
        <taxon>Polyphaga</taxon>
        <taxon>Cucujiformia</taxon>
        <taxon>Chrysomeloidea</taxon>
        <taxon>Chrysomelidae</taxon>
        <taxon>Chrysomelinae</taxon>
        <taxon>Chrysomelini</taxon>
        <taxon>Phaedon</taxon>
    </lineage>
</organism>
<dbReference type="GO" id="GO:0005669">
    <property type="term" value="C:transcription factor TFIID complex"/>
    <property type="evidence" value="ECO:0007669"/>
    <property type="project" value="InterPro"/>
</dbReference>
<dbReference type="SUPFAM" id="SSF47113">
    <property type="entry name" value="Histone-fold"/>
    <property type="match status" value="1"/>
</dbReference>
<evidence type="ECO:0000256" key="7">
    <source>
        <dbReference type="SAM" id="MobiDB-lite"/>
    </source>
</evidence>
<keyword evidence="4" id="KW-0804">Transcription</keyword>
<dbReference type="PANTHER" id="PTHR10221:SF9">
    <property type="entry name" value="TRANSCRIPTION INITIATION FACTOR TFIID SUBUNIT 6"/>
    <property type="match status" value="1"/>
</dbReference>
<evidence type="ECO:0000259" key="8">
    <source>
        <dbReference type="Pfam" id="PF02969"/>
    </source>
</evidence>